<proteinExistence type="predicted"/>
<protein>
    <recommendedName>
        <fullName evidence="1">F-box domain-containing protein</fullName>
    </recommendedName>
</protein>
<evidence type="ECO:0000313" key="2">
    <source>
        <dbReference type="EMBL" id="KAK6499830.1"/>
    </source>
</evidence>
<name>A0AAV9W163_9PEZI</name>
<keyword evidence="3" id="KW-1185">Reference proteome</keyword>
<dbReference type="Proteomes" id="UP001370758">
    <property type="component" value="Unassembled WGS sequence"/>
</dbReference>
<dbReference type="InterPro" id="IPR001810">
    <property type="entry name" value="F-box_dom"/>
</dbReference>
<dbReference type="PROSITE" id="PS50181">
    <property type="entry name" value="FBOX"/>
    <property type="match status" value="1"/>
</dbReference>
<dbReference type="EMBL" id="JAVHJL010000007">
    <property type="protein sequence ID" value="KAK6499830.1"/>
    <property type="molecule type" value="Genomic_DNA"/>
</dbReference>
<dbReference type="InterPro" id="IPR036047">
    <property type="entry name" value="F-box-like_dom_sf"/>
</dbReference>
<dbReference type="CDD" id="cd09917">
    <property type="entry name" value="F-box_SF"/>
    <property type="match status" value="1"/>
</dbReference>
<evidence type="ECO:0000259" key="1">
    <source>
        <dbReference type="PROSITE" id="PS50181"/>
    </source>
</evidence>
<comment type="caution">
    <text evidence="2">The sequence shown here is derived from an EMBL/GenBank/DDBJ whole genome shotgun (WGS) entry which is preliminary data.</text>
</comment>
<sequence length="550" mass="62759">MLTNVFRRLYLSESEAAANAPSGAAVGSVIEEGLKAPSPAQDPAFLNLPLDILILFLNYLHTRDLIALSLTTKKLRWICPAIESLAVDKSLEDTLKIQISPRVKALFRNERKAEALCSHRTHQRFLPPSRVSQEKCPYCTHPLCPPSCPTALFLDTLSGVFYPAHLYRTHKAVFKYSTSIVQKLLFNSNTPDRAVNEDSKRKVVYSTIWCEHHRCPRDLFSSPNYSNSLFGTGAHKFLTEYTQTSSGLQFRTVCSSKELGHWIHDRWRVGYKPPDLKNLPNKPDSTNTPDGIPESLRPVHEAYYYASICLHCLRTTNYQMVGSLPTPYEYSCSCEYLSNRRGCARCGVVTIRLTRIEAFDLPSDPSLLNARTPRKQALPREGFWLYLATEYKLCLSTDPNPIELRRLYPINPVRTEKFLSIVRGFTIIPLPPRPRATLQDLPYPVLQKIVQILNPMDPRRYVRFEESDHFFLSASYCFIKAAYGITAPLKSLDYLREPWYLMCSGRKSGFNSTEVFWNGQTDAKVREEQWKAARVAWSMGTGLRDLLAQK</sequence>
<dbReference type="SUPFAM" id="SSF81383">
    <property type="entry name" value="F-box domain"/>
    <property type="match status" value="1"/>
</dbReference>
<reference evidence="2 3" key="1">
    <citation type="submission" date="2023-08" db="EMBL/GenBank/DDBJ databases">
        <authorList>
            <person name="Palmer J.M."/>
        </authorList>
    </citation>
    <scope>NUCLEOTIDE SEQUENCE [LARGE SCALE GENOMIC DNA]</scope>
    <source>
        <strain evidence="2 3">TWF481</strain>
    </source>
</reference>
<gene>
    <name evidence="2" type="ORF">TWF481_010187</name>
</gene>
<dbReference type="Pfam" id="PF00646">
    <property type="entry name" value="F-box"/>
    <property type="match status" value="1"/>
</dbReference>
<feature type="domain" description="F-box" evidence="1">
    <location>
        <begin position="42"/>
        <end position="94"/>
    </location>
</feature>
<accession>A0AAV9W163</accession>
<dbReference type="AlphaFoldDB" id="A0AAV9W163"/>
<evidence type="ECO:0000313" key="3">
    <source>
        <dbReference type="Proteomes" id="UP001370758"/>
    </source>
</evidence>
<organism evidence="2 3">
    <name type="scientific">Arthrobotrys musiformis</name>
    <dbReference type="NCBI Taxonomy" id="47236"/>
    <lineage>
        <taxon>Eukaryota</taxon>
        <taxon>Fungi</taxon>
        <taxon>Dikarya</taxon>
        <taxon>Ascomycota</taxon>
        <taxon>Pezizomycotina</taxon>
        <taxon>Orbiliomycetes</taxon>
        <taxon>Orbiliales</taxon>
        <taxon>Orbiliaceae</taxon>
        <taxon>Arthrobotrys</taxon>
    </lineage>
</organism>